<dbReference type="CDD" id="cd04842">
    <property type="entry name" value="Peptidases_S8_Kp43_protease"/>
    <property type="match status" value="1"/>
</dbReference>
<keyword evidence="10" id="KW-1185">Reference proteome</keyword>
<dbReference type="SUPFAM" id="SSF49299">
    <property type="entry name" value="PKD domain"/>
    <property type="match status" value="1"/>
</dbReference>
<dbReference type="PANTHER" id="PTHR43399">
    <property type="entry name" value="SUBTILISIN-RELATED"/>
    <property type="match status" value="1"/>
</dbReference>
<dbReference type="PROSITE" id="PS51892">
    <property type="entry name" value="SUBTILASE"/>
    <property type="match status" value="1"/>
</dbReference>
<dbReference type="PANTHER" id="PTHR43399:SF4">
    <property type="entry name" value="CELL WALL-ASSOCIATED PROTEASE"/>
    <property type="match status" value="1"/>
</dbReference>
<name>A0ABV9T6Y6_9BACT</name>
<dbReference type="InterPro" id="IPR051048">
    <property type="entry name" value="Peptidase_S8/S53_subtilisin"/>
</dbReference>
<keyword evidence="3" id="KW-0378">Hydrolase</keyword>
<evidence type="ECO:0000256" key="7">
    <source>
        <dbReference type="SAM" id="SignalP"/>
    </source>
</evidence>
<dbReference type="SUPFAM" id="SSF49785">
    <property type="entry name" value="Galactose-binding domain-like"/>
    <property type="match status" value="1"/>
</dbReference>
<dbReference type="InterPro" id="IPR008979">
    <property type="entry name" value="Galactose-bd-like_sf"/>
</dbReference>
<comment type="similarity">
    <text evidence="1 5">Belongs to the peptidase S8 family.</text>
</comment>
<evidence type="ECO:0000256" key="1">
    <source>
        <dbReference type="ARBA" id="ARBA00011073"/>
    </source>
</evidence>
<dbReference type="InterPro" id="IPR035986">
    <property type="entry name" value="PKD_dom_sf"/>
</dbReference>
<keyword evidence="2" id="KW-0645">Protease</keyword>
<comment type="caution">
    <text evidence="5">Lacks conserved residue(s) required for the propagation of feature annotation.</text>
</comment>
<dbReference type="CDD" id="cd00146">
    <property type="entry name" value="PKD"/>
    <property type="match status" value="1"/>
</dbReference>
<dbReference type="InterPro" id="IPR000209">
    <property type="entry name" value="Peptidase_S8/S53_dom"/>
</dbReference>
<feature type="signal peptide" evidence="7">
    <location>
        <begin position="1"/>
        <end position="21"/>
    </location>
</feature>
<dbReference type="PROSITE" id="PS50093">
    <property type="entry name" value="PKD"/>
    <property type="match status" value="1"/>
</dbReference>
<organism evidence="9 10">
    <name type="scientific">Negadavirga shengliensis</name>
    <dbReference type="NCBI Taxonomy" id="1389218"/>
    <lineage>
        <taxon>Bacteria</taxon>
        <taxon>Pseudomonadati</taxon>
        <taxon>Bacteroidota</taxon>
        <taxon>Cytophagia</taxon>
        <taxon>Cytophagales</taxon>
        <taxon>Cyclobacteriaceae</taxon>
        <taxon>Negadavirga</taxon>
    </lineage>
</organism>
<dbReference type="NCBIfam" id="TIGR04183">
    <property type="entry name" value="Por_Secre_tail"/>
    <property type="match status" value="1"/>
</dbReference>
<sequence>MDLSKGLVVACMVLLSLGANAQVDQKGSAGLLEVRTDIYKKLQENVQRYTLSREEKLELAEKLNIPLTIHLQNDRIAQFQYLDEENHPVYYTTHNVTAAITTGTRALQPGGSLNLNLNGEGMIVGIYDQTRPRANHNEFGNRVTQVDGSTETISNHATHVTGTILARGNNANARGMANAATGWAFNWDADISKMMQNSYDPDLSPNGHLISNHSYGILVGWYRDSNGNWAWAGNESVSQSEDYRFGFYTSKSRQIDELAFSKPYYTVVWAAGNDRSDVGDGSRDSDGPDDSIGPEGVAKNSLTIGAVNGVTNYTGPGSVLMSPFSSWGPVDDGRIKPDLVGMGVNVFSTSVINDGAGDGYASLSGTSMAAPNISGSLLLLQELYRNRNAGRYMRSATLKALSIQTAKEAGMNPGPDYMYGWGLLDAEAAANLIINEDGSSRIIRELTLENNEVYELEFISNGIDPIKATIAWTDPAGSPPAPSLNPTDRMLVNDLDMRIVDEGGNTFFPWSLDPRQGASAIASNSADNSRDNVEQIVINAPNPQRHVLRISHKGSLRNNRQPFSLVFSAGVLDGQVNTLYWIGQDGNWNNPANWSLSNEGQSANQLPDEGTRVVIDRADVAQNISLDRDTRIFSLNIFGSSEVALDLDGHELSIESGFRSSNNLTDIKNGTLNFVATNQNENVVDFGEVTLSDTDVNFNEGRWRVIAMPTLQHMEVSGAEIDFDLDRLVLRSLRLGGDGHIKGRLNEIHFSDGIEMAATAEVSPDIRFRFTGNNGVYADLANLPIAALINAGSQLQLSSSGNIGSLQLRTGETILAQANTSVKQLEMDQGITLSIADGNRLTVEEDMTHREGSGNPTRIRSDGKAILNHDLYKKYCFLNVDIVNVDLIGEAVINLGASAAVVNGSNWLAMDCDNVLFANFDVRFTCVGALTEFVNTTEGNVTSYRWNFGNQGTSTEENPTFIFSNARTYTVSLEVRGPGGVMVLERRVTITPNTLAIPNIVINGAQLTSQAPASFYQWYRNGEKIDGATSRSYQVEDGGSYQVAVIDDQCNRISNTVVVSSLENEPLLGRLGYAIGPNPVDRKITININNAYLGPVGYELYSSSGVLVGQFERVKDRQEVFHQLEINQAKGLYLLMIRSGREMVTYKLIKE</sequence>
<gene>
    <name evidence="9" type="ORF">ACFPFU_22575</name>
</gene>
<feature type="chain" id="PRO_5045653115" evidence="7">
    <location>
        <begin position="22"/>
        <end position="1151"/>
    </location>
</feature>
<dbReference type="InterPro" id="IPR036852">
    <property type="entry name" value="Peptidase_S8/S53_dom_sf"/>
</dbReference>
<feature type="domain" description="PKD" evidence="8">
    <location>
        <begin position="933"/>
        <end position="991"/>
    </location>
</feature>
<dbReference type="Pfam" id="PF18911">
    <property type="entry name" value="PKD_4"/>
    <property type="match status" value="1"/>
</dbReference>
<dbReference type="InterPro" id="IPR013783">
    <property type="entry name" value="Ig-like_fold"/>
</dbReference>
<evidence type="ECO:0000313" key="10">
    <source>
        <dbReference type="Proteomes" id="UP001595818"/>
    </source>
</evidence>
<keyword evidence="7" id="KW-0732">Signal</keyword>
<dbReference type="RefSeq" id="WP_377068418.1">
    <property type="nucleotide sequence ID" value="NZ_JBHSJJ010000018.1"/>
</dbReference>
<evidence type="ECO:0000256" key="6">
    <source>
        <dbReference type="SAM" id="MobiDB-lite"/>
    </source>
</evidence>
<accession>A0ABV9T6Y6</accession>
<dbReference type="Gene3D" id="2.60.40.10">
    <property type="entry name" value="Immunoglobulins"/>
    <property type="match status" value="1"/>
</dbReference>
<dbReference type="SUPFAM" id="SSF52743">
    <property type="entry name" value="Subtilisin-like"/>
    <property type="match status" value="1"/>
</dbReference>
<proteinExistence type="inferred from homology"/>
<dbReference type="InterPro" id="IPR026444">
    <property type="entry name" value="Secre_tail"/>
</dbReference>
<comment type="caution">
    <text evidence="9">The sequence shown here is derived from an EMBL/GenBank/DDBJ whole genome shotgun (WGS) entry which is preliminary data.</text>
</comment>
<evidence type="ECO:0000259" key="8">
    <source>
        <dbReference type="PROSITE" id="PS50093"/>
    </source>
</evidence>
<dbReference type="InterPro" id="IPR034058">
    <property type="entry name" value="TagA/B/C/D_pept_dom"/>
</dbReference>
<evidence type="ECO:0000256" key="4">
    <source>
        <dbReference type="ARBA" id="ARBA00022825"/>
    </source>
</evidence>
<evidence type="ECO:0000256" key="2">
    <source>
        <dbReference type="ARBA" id="ARBA00022670"/>
    </source>
</evidence>
<dbReference type="Gene3D" id="3.40.50.200">
    <property type="entry name" value="Peptidase S8/S53 domain"/>
    <property type="match status" value="1"/>
</dbReference>
<evidence type="ECO:0000256" key="3">
    <source>
        <dbReference type="ARBA" id="ARBA00022801"/>
    </source>
</evidence>
<dbReference type="PROSITE" id="PS00138">
    <property type="entry name" value="SUBTILASE_SER"/>
    <property type="match status" value="1"/>
</dbReference>
<protein>
    <submittedName>
        <fullName evidence="9">S8 family serine peptidase</fullName>
    </submittedName>
</protein>
<evidence type="ECO:0000256" key="5">
    <source>
        <dbReference type="PROSITE-ProRule" id="PRU01240"/>
    </source>
</evidence>
<feature type="compositionally biased region" description="Basic and acidic residues" evidence="6">
    <location>
        <begin position="276"/>
        <end position="286"/>
    </location>
</feature>
<dbReference type="EMBL" id="JBHSJJ010000018">
    <property type="protein sequence ID" value="MFC4874507.1"/>
    <property type="molecule type" value="Genomic_DNA"/>
</dbReference>
<feature type="region of interest" description="Disordered" evidence="6">
    <location>
        <begin position="276"/>
        <end position="297"/>
    </location>
</feature>
<dbReference type="Gene3D" id="2.60.120.380">
    <property type="match status" value="1"/>
</dbReference>
<dbReference type="InterPro" id="IPR023828">
    <property type="entry name" value="Peptidase_S8_Ser-AS"/>
</dbReference>
<evidence type="ECO:0000313" key="9">
    <source>
        <dbReference type="EMBL" id="MFC4874507.1"/>
    </source>
</evidence>
<keyword evidence="4" id="KW-0720">Serine protease</keyword>
<dbReference type="InterPro" id="IPR000601">
    <property type="entry name" value="PKD_dom"/>
</dbReference>
<dbReference type="Proteomes" id="UP001595818">
    <property type="component" value="Unassembled WGS sequence"/>
</dbReference>
<reference evidence="10" key="1">
    <citation type="journal article" date="2019" name="Int. J. Syst. Evol. Microbiol.">
        <title>The Global Catalogue of Microorganisms (GCM) 10K type strain sequencing project: providing services to taxonomists for standard genome sequencing and annotation.</title>
        <authorList>
            <consortium name="The Broad Institute Genomics Platform"/>
            <consortium name="The Broad Institute Genome Sequencing Center for Infectious Disease"/>
            <person name="Wu L."/>
            <person name="Ma J."/>
        </authorList>
    </citation>
    <scope>NUCLEOTIDE SEQUENCE [LARGE SCALE GENOMIC DNA]</scope>
    <source>
        <strain evidence="10">CGMCC 4.7466</strain>
    </source>
</reference>
<dbReference type="Pfam" id="PF00082">
    <property type="entry name" value="Peptidase_S8"/>
    <property type="match status" value="1"/>
</dbReference>